<accession>A0A401TGP4</accession>
<reference evidence="2 3" key="1">
    <citation type="journal article" date="2018" name="Nat. Ecol. Evol.">
        <title>Shark genomes provide insights into elasmobranch evolution and the origin of vertebrates.</title>
        <authorList>
            <person name="Hara Y"/>
            <person name="Yamaguchi K"/>
            <person name="Onimaru K"/>
            <person name="Kadota M"/>
            <person name="Koyanagi M"/>
            <person name="Keeley SD"/>
            <person name="Tatsumi K"/>
            <person name="Tanaka K"/>
            <person name="Motone F"/>
            <person name="Kageyama Y"/>
            <person name="Nozu R"/>
            <person name="Adachi N"/>
            <person name="Nishimura O"/>
            <person name="Nakagawa R"/>
            <person name="Tanegashima C"/>
            <person name="Kiyatake I"/>
            <person name="Matsumoto R"/>
            <person name="Murakumo K"/>
            <person name="Nishida K"/>
            <person name="Terakita A"/>
            <person name="Kuratani S"/>
            <person name="Sato K"/>
            <person name="Hyodo S Kuraku.S."/>
        </authorList>
    </citation>
    <scope>NUCLEOTIDE SEQUENCE [LARGE SCALE GENOMIC DNA]</scope>
</reference>
<organism evidence="2 3">
    <name type="scientific">Chiloscyllium punctatum</name>
    <name type="common">Brownbanded bambooshark</name>
    <name type="synonym">Hemiscyllium punctatum</name>
    <dbReference type="NCBI Taxonomy" id="137246"/>
    <lineage>
        <taxon>Eukaryota</taxon>
        <taxon>Metazoa</taxon>
        <taxon>Chordata</taxon>
        <taxon>Craniata</taxon>
        <taxon>Vertebrata</taxon>
        <taxon>Chondrichthyes</taxon>
        <taxon>Elasmobranchii</taxon>
        <taxon>Galeomorphii</taxon>
        <taxon>Galeoidea</taxon>
        <taxon>Orectolobiformes</taxon>
        <taxon>Hemiscylliidae</taxon>
        <taxon>Chiloscyllium</taxon>
    </lineage>
</organism>
<comment type="caution">
    <text evidence="2">The sequence shown here is derived from an EMBL/GenBank/DDBJ whole genome shotgun (WGS) entry which is preliminary data.</text>
</comment>
<evidence type="ECO:0000313" key="3">
    <source>
        <dbReference type="Proteomes" id="UP000287033"/>
    </source>
</evidence>
<gene>
    <name evidence="2" type="ORF">chiPu_0025602</name>
</gene>
<dbReference type="AlphaFoldDB" id="A0A401TGP4"/>
<protein>
    <submittedName>
        <fullName evidence="2">Uncharacterized protein</fullName>
    </submittedName>
</protein>
<proteinExistence type="predicted"/>
<keyword evidence="3" id="KW-1185">Reference proteome</keyword>
<evidence type="ECO:0000256" key="1">
    <source>
        <dbReference type="SAM" id="MobiDB-lite"/>
    </source>
</evidence>
<feature type="compositionally biased region" description="Pro residues" evidence="1">
    <location>
        <begin position="23"/>
        <end position="34"/>
    </location>
</feature>
<name>A0A401TGP4_CHIPU</name>
<evidence type="ECO:0000313" key="2">
    <source>
        <dbReference type="EMBL" id="GCC41809.1"/>
    </source>
</evidence>
<sequence length="111" mass="11725">MLRSFPSRLGYFRRIEGGAIGHAPPPAPSGPRPRPTSAFGLQVPPTRGLRLTGNAHLRAATPTAAVRVRGHARNQASVRRPRPSIVPVPAGARSLPAFGSSGHAYSTVVRH</sequence>
<feature type="region of interest" description="Disordered" evidence="1">
    <location>
        <begin position="16"/>
        <end position="44"/>
    </location>
</feature>
<feature type="region of interest" description="Disordered" evidence="1">
    <location>
        <begin position="67"/>
        <end position="111"/>
    </location>
</feature>
<dbReference type="Proteomes" id="UP000287033">
    <property type="component" value="Unassembled WGS sequence"/>
</dbReference>
<dbReference type="EMBL" id="BEZZ01061832">
    <property type="protein sequence ID" value="GCC41809.1"/>
    <property type="molecule type" value="Genomic_DNA"/>
</dbReference>